<reference evidence="2 3" key="1">
    <citation type="journal article" date="2024" name="BMC Genomics">
        <title>De novo assembly and annotation of Popillia japonica's genome with initial clues to its potential as an invasive pest.</title>
        <authorList>
            <person name="Cucini C."/>
            <person name="Boschi S."/>
            <person name="Funari R."/>
            <person name="Cardaioli E."/>
            <person name="Iannotti N."/>
            <person name="Marturano G."/>
            <person name="Paoli F."/>
            <person name="Bruttini M."/>
            <person name="Carapelli A."/>
            <person name="Frati F."/>
            <person name="Nardi F."/>
        </authorList>
    </citation>
    <scope>NUCLEOTIDE SEQUENCE [LARGE SCALE GENOMIC DNA]</scope>
    <source>
        <strain evidence="2">DMR45628</strain>
    </source>
</reference>
<keyword evidence="3" id="KW-1185">Reference proteome</keyword>
<name>A0AAW1LSW0_POPJA</name>
<gene>
    <name evidence="2" type="ORF">QE152_g11111</name>
</gene>
<comment type="caution">
    <text evidence="2">The sequence shown here is derived from an EMBL/GenBank/DDBJ whole genome shotgun (WGS) entry which is preliminary data.</text>
</comment>
<sequence>MITTTNADEDKQTPADVETQQKELGMITTTNADEDKQTPADVETQSPDDKYTATLCRNLMLYKGTDPTKNRPN</sequence>
<dbReference type="AlphaFoldDB" id="A0AAW1LSW0"/>
<evidence type="ECO:0000256" key="1">
    <source>
        <dbReference type="SAM" id="MobiDB-lite"/>
    </source>
</evidence>
<evidence type="ECO:0000313" key="3">
    <source>
        <dbReference type="Proteomes" id="UP001458880"/>
    </source>
</evidence>
<proteinExistence type="predicted"/>
<protein>
    <submittedName>
        <fullName evidence="2">Uncharacterized protein</fullName>
    </submittedName>
</protein>
<accession>A0AAW1LSW0</accession>
<dbReference type="Proteomes" id="UP001458880">
    <property type="component" value="Unassembled WGS sequence"/>
</dbReference>
<evidence type="ECO:0000313" key="2">
    <source>
        <dbReference type="EMBL" id="KAK9737014.1"/>
    </source>
</evidence>
<organism evidence="2 3">
    <name type="scientific">Popillia japonica</name>
    <name type="common">Japanese beetle</name>
    <dbReference type="NCBI Taxonomy" id="7064"/>
    <lineage>
        <taxon>Eukaryota</taxon>
        <taxon>Metazoa</taxon>
        <taxon>Ecdysozoa</taxon>
        <taxon>Arthropoda</taxon>
        <taxon>Hexapoda</taxon>
        <taxon>Insecta</taxon>
        <taxon>Pterygota</taxon>
        <taxon>Neoptera</taxon>
        <taxon>Endopterygota</taxon>
        <taxon>Coleoptera</taxon>
        <taxon>Polyphaga</taxon>
        <taxon>Scarabaeiformia</taxon>
        <taxon>Scarabaeidae</taxon>
        <taxon>Rutelinae</taxon>
        <taxon>Popillia</taxon>
    </lineage>
</organism>
<feature type="region of interest" description="Disordered" evidence="1">
    <location>
        <begin position="1"/>
        <end position="51"/>
    </location>
</feature>
<dbReference type="EMBL" id="JASPKY010000106">
    <property type="protein sequence ID" value="KAK9737014.1"/>
    <property type="molecule type" value="Genomic_DNA"/>
</dbReference>